<gene>
    <name evidence="9" type="primary">ywrB</name>
    <name evidence="9" type="ORF">GCM10007043_00470</name>
</gene>
<dbReference type="Pfam" id="PF02417">
    <property type="entry name" value="Chromate_transp"/>
    <property type="match status" value="1"/>
</dbReference>
<dbReference type="PANTHER" id="PTHR43663">
    <property type="entry name" value="CHROMATE TRANSPORT PROTEIN-RELATED"/>
    <property type="match status" value="1"/>
</dbReference>
<dbReference type="Proteomes" id="UP000637720">
    <property type="component" value="Unassembled WGS sequence"/>
</dbReference>
<reference evidence="9" key="1">
    <citation type="journal article" date="2014" name="Int. J. Syst. Evol. Microbiol.">
        <title>Complete genome sequence of Corynebacterium casei LMG S-19264T (=DSM 44701T), isolated from a smear-ripened cheese.</title>
        <authorList>
            <consortium name="US DOE Joint Genome Institute (JGI-PGF)"/>
            <person name="Walter F."/>
            <person name="Albersmeier A."/>
            <person name="Kalinowski J."/>
            <person name="Ruckert C."/>
        </authorList>
    </citation>
    <scope>NUCLEOTIDE SEQUENCE</scope>
    <source>
        <strain evidence="9">JCM 14719</strain>
    </source>
</reference>
<evidence type="ECO:0000256" key="4">
    <source>
        <dbReference type="ARBA" id="ARBA00022692"/>
    </source>
</evidence>
<evidence type="ECO:0000256" key="6">
    <source>
        <dbReference type="ARBA" id="ARBA00023136"/>
    </source>
</evidence>
<dbReference type="InterPro" id="IPR052518">
    <property type="entry name" value="CHR_Transporter"/>
</dbReference>
<dbReference type="EMBL" id="BMOF01000001">
    <property type="protein sequence ID" value="GGJ90712.1"/>
    <property type="molecule type" value="Genomic_DNA"/>
</dbReference>
<organism evidence="9 10">
    <name type="scientific">Calditerricola satsumensis</name>
    <dbReference type="NCBI Taxonomy" id="373054"/>
    <lineage>
        <taxon>Bacteria</taxon>
        <taxon>Bacillati</taxon>
        <taxon>Bacillota</taxon>
        <taxon>Bacilli</taxon>
        <taxon>Bacillales</taxon>
        <taxon>Bacillaceae</taxon>
        <taxon>Calditerricola</taxon>
    </lineage>
</organism>
<dbReference type="InterPro" id="IPR003370">
    <property type="entry name" value="Chromate_transpt"/>
</dbReference>
<proteinExistence type="inferred from homology"/>
<feature type="transmembrane region" description="Helical" evidence="8">
    <location>
        <begin position="150"/>
        <end position="173"/>
    </location>
</feature>
<evidence type="ECO:0000256" key="7">
    <source>
        <dbReference type="SAM" id="MobiDB-lite"/>
    </source>
</evidence>
<keyword evidence="3" id="KW-1003">Cell membrane</keyword>
<dbReference type="PANTHER" id="PTHR43663:SF1">
    <property type="entry name" value="CHROMATE TRANSPORTER"/>
    <property type="match status" value="1"/>
</dbReference>
<feature type="region of interest" description="Disordered" evidence="7">
    <location>
        <begin position="180"/>
        <end position="211"/>
    </location>
</feature>
<dbReference type="RefSeq" id="WP_188816479.1">
    <property type="nucleotide sequence ID" value="NZ_BMOF01000001.1"/>
</dbReference>
<evidence type="ECO:0000256" key="1">
    <source>
        <dbReference type="ARBA" id="ARBA00004651"/>
    </source>
</evidence>
<reference evidence="9" key="2">
    <citation type="submission" date="2020-09" db="EMBL/GenBank/DDBJ databases">
        <authorList>
            <person name="Sun Q."/>
            <person name="Ohkuma M."/>
        </authorList>
    </citation>
    <scope>NUCLEOTIDE SEQUENCE</scope>
    <source>
        <strain evidence="9">JCM 14719</strain>
    </source>
</reference>
<feature type="transmembrane region" description="Helical" evidence="8">
    <location>
        <begin position="80"/>
        <end position="101"/>
    </location>
</feature>
<accession>A0A8J3B9E9</accession>
<dbReference type="GO" id="GO:0005886">
    <property type="term" value="C:plasma membrane"/>
    <property type="evidence" value="ECO:0007669"/>
    <property type="project" value="UniProtKB-SubCell"/>
</dbReference>
<sequence>MSLYDLAIAFLRSGLMGYGGGPSVIPLIRYEAVEKYRWMSDDEFGDVLALANALPGPIATKMAAYIGYRVKGWPGAAVAVLAHIVPSAVAMIALVGSLAALQGVAVVRGMIRAVSPVIGVMLAVMAVEFFRKAWRGMGAAWATGLTALSLVTVAVAGMHPALVIAAFLAGAWGKVTLERRGGRRGDVSPPQSTEHSDDSRLAMEGEGQGKR</sequence>
<evidence type="ECO:0000256" key="8">
    <source>
        <dbReference type="SAM" id="Phobius"/>
    </source>
</evidence>
<name>A0A8J3B9E9_9BACI</name>
<evidence type="ECO:0000313" key="10">
    <source>
        <dbReference type="Proteomes" id="UP000637720"/>
    </source>
</evidence>
<protein>
    <submittedName>
        <fullName evidence="9">Putative transporter YwrB</fullName>
    </submittedName>
</protein>
<dbReference type="AlphaFoldDB" id="A0A8J3B9E9"/>
<keyword evidence="5 8" id="KW-1133">Transmembrane helix</keyword>
<comment type="caution">
    <text evidence="9">The sequence shown here is derived from an EMBL/GenBank/DDBJ whole genome shotgun (WGS) entry which is preliminary data.</text>
</comment>
<feature type="transmembrane region" description="Helical" evidence="8">
    <location>
        <begin position="113"/>
        <end position="130"/>
    </location>
</feature>
<keyword evidence="4 8" id="KW-0812">Transmembrane</keyword>
<comment type="subcellular location">
    <subcellularLocation>
        <location evidence="1">Cell membrane</location>
        <topology evidence="1">Multi-pass membrane protein</topology>
    </subcellularLocation>
</comment>
<evidence type="ECO:0000256" key="5">
    <source>
        <dbReference type="ARBA" id="ARBA00022989"/>
    </source>
</evidence>
<keyword evidence="6 8" id="KW-0472">Membrane</keyword>
<evidence type="ECO:0000256" key="2">
    <source>
        <dbReference type="ARBA" id="ARBA00005262"/>
    </source>
</evidence>
<dbReference type="GO" id="GO:0015109">
    <property type="term" value="F:chromate transmembrane transporter activity"/>
    <property type="evidence" value="ECO:0007669"/>
    <property type="project" value="InterPro"/>
</dbReference>
<feature type="compositionally biased region" description="Basic and acidic residues" evidence="7">
    <location>
        <begin position="194"/>
        <end position="211"/>
    </location>
</feature>
<evidence type="ECO:0000313" key="9">
    <source>
        <dbReference type="EMBL" id="GGJ90712.1"/>
    </source>
</evidence>
<evidence type="ECO:0000256" key="3">
    <source>
        <dbReference type="ARBA" id="ARBA00022475"/>
    </source>
</evidence>
<keyword evidence="10" id="KW-1185">Reference proteome</keyword>
<comment type="similarity">
    <text evidence="2">Belongs to the chromate ion transporter (CHR) (TC 2.A.51) family.</text>
</comment>